<gene>
    <name evidence="1" type="ORF">ANN_12353</name>
</gene>
<name>A0ABQ8TIG5_PERAM</name>
<dbReference type="EMBL" id="JAJSOF020000009">
    <property type="protein sequence ID" value="KAJ4445669.1"/>
    <property type="molecule type" value="Genomic_DNA"/>
</dbReference>
<proteinExistence type="predicted"/>
<dbReference type="Proteomes" id="UP001148838">
    <property type="component" value="Unassembled WGS sequence"/>
</dbReference>
<sequence length="182" mass="20273">MVQPDGKKPGMESLEELLSKCYLCRFLWPSKVNVDICSSEKIDTFTSAHISEHTDIGQARFSPLIARCHGTDFPDKCVLRLIIDSRTRYSDGDLANRLEYYGKIMEVIDALDSTDSSAVAAVKSEQLLEDILFIGSNFKVVSKSITLLESSKLQLSKALNIVDKVSQIVIQNNNSLISEKVK</sequence>
<protein>
    <submittedName>
        <fullName evidence="1">Uncharacterized protein</fullName>
    </submittedName>
</protein>
<organism evidence="1 2">
    <name type="scientific">Periplaneta americana</name>
    <name type="common">American cockroach</name>
    <name type="synonym">Blatta americana</name>
    <dbReference type="NCBI Taxonomy" id="6978"/>
    <lineage>
        <taxon>Eukaryota</taxon>
        <taxon>Metazoa</taxon>
        <taxon>Ecdysozoa</taxon>
        <taxon>Arthropoda</taxon>
        <taxon>Hexapoda</taxon>
        <taxon>Insecta</taxon>
        <taxon>Pterygota</taxon>
        <taxon>Neoptera</taxon>
        <taxon>Polyneoptera</taxon>
        <taxon>Dictyoptera</taxon>
        <taxon>Blattodea</taxon>
        <taxon>Blattoidea</taxon>
        <taxon>Blattidae</taxon>
        <taxon>Blattinae</taxon>
        <taxon>Periplaneta</taxon>
    </lineage>
</organism>
<evidence type="ECO:0000313" key="2">
    <source>
        <dbReference type="Proteomes" id="UP001148838"/>
    </source>
</evidence>
<accession>A0ABQ8TIG5</accession>
<comment type="caution">
    <text evidence="1">The sequence shown here is derived from an EMBL/GenBank/DDBJ whole genome shotgun (WGS) entry which is preliminary data.</text>
</comment>
<keyword evidence="2" id="KW-1185">Reference proteome</keyword>
<evidence type="ECO:0000313" key="1">
    <source>
        <dbReference type="EMBL" id="KAJ4445669.1"/>
    </source>
</evidence>
<reference evidence="1 2" key="1">
    <citation type="journal article" date="2022" name="Allergy">
        <title>Genome assembly and annotation of Periplaneta americana reveal a comprehensive cockroach allergen profile.</title>
        <authorList>
            <person name="Wang L."/>
            <person name="Xiong Q."/>
            <person name="Saelim N."/>
            <person name="Wang L."/>
            <person name="Nong W."/>
            <person name="Wan A.T."/>
            <person name="Shi M."/>
            <person name="Liu X."/>
            <person name="Cao Q."/>
            <person name="Hui J.H.L."/>
            <person name="Sookrung N."/>
            <person name="Leung T.F."/>
            <person name="Tungtrongchitr A."/>
            <person name="Tsui S.K.W."/>
        </authorList>
    </citation>
    <scope>NUCLEOTIDE SEQUENCE [LARGE SCALE GENOMIC DNA]</scope>
    <source>
        <strain evidence="1">PWHHKU_190912</strain>
    </source>
</reference>